<dbReference type="Proteomes" id="UP000199028">
    <property type="component" value="Unassembled WGS sequence"/>
</dbReference>
<organism evidence="2 3">
    <name type="scientific">Lentzea flaviverrucosa</name>
    <dbReference type="NCBI Taxonomy" id="200379"/>
    <lineage>
        <taxon>Bacteria</taxon>
        <taxon>Bacillati</taxon>
        <taxon>Actinomycetota</taxon>
        <taxon>Actinomycetes</taxon>
        <taxon>Pseudonocardiales</taxon>
        <taxon>Pseudonocardiaceae</taxon>
        <taxon>Lentzea</taxon>
    </lineage>
</organism>
<dbReference type="AlphaFoldDB" id="A0A1H9XSI8"/>
<name>A0A1H9XSI8_9PSEU</name>
<gene>
    <name evidence="2" type="ORF">SAMN05216195_11778</name>
</gene>
<dbReference type="EMBL" id="FOFT01000017">
    <property type="protein sequence ID" value="SES49122.1"/>
    <property type="molecule type" value="Genomic_DNA"/>
</dbReference>
<dbReference type="RefSeq" id="WP_211335677.1">
    <property type="nucleotide sequence ID" value="NZ_FOFT01000017.1"/>
</dbReference>
<evidence type="ECO:0000313" key="3">
    <source>
        <dbReference type="Proteomes" id="UP000199028"/>
    </source>
</evidence>
<evidence type="ECO:0000313" key="2">
    <source>
        <dbReference type="EMBL" id="SES49122.1"/>
    </source>
</evidence>
<proteinExistence type="predicted"/>
<feature type="compositionally biased region" description="Basic and acidic residues" evidence="1">
    <location>
        <begin position="239"/>
        <end position="250"/>
    </location>
</feature>
<evidence type="ECO:0000256" key="1">
    <source>
        <dbReference type="SAM" id="MobiDB-lite"/>
    </source>
</evidence>
<protein>
    <submittedName>
        <fullName evidence="2">Uncharacterized protein</fullName>
    </submittedName>
</protein>
<feature type="region of interest" description="Disordered" evidence="1">
    <location>
        <begin position="235"/>
        <end position="263"/>
    </location>
</feature>
<sequence length="263" mass="29726">MEILVLWHQITVLERHWAKLELRFSPVDRAFLAALLHRLPAKVLRQFTLPARPETVLRWHRDLLARRHAARSRPKRPGRPRTVRSIRLLVLRLARANPTWGYRRIHGELLVLGIKIAASTVWQILKDAGIDPAPDRTSTTWADFLHSQAEALLACGFFEVATLSGTRLYVLAVIEHSSRRIRVLGRHGAPDRPAVHRAEGRGRPRYRAITDHQGSVIGLVVTFGNLAAEYDYSLQSGHGDSRRRGRETVPVHRGPPAPAEPAH</sequence>
<accession>A0A1H9XSI8</accession>
<reference evidence="3" key="1">
    <citation type="submission" date="2016-10" db="EMBL/GenBank/DDBJ databases">
        <authorList>
            <person name="Varghese N."/>
            <person name="Submissions S."/>
        </authorList>
    </citation>
    <scope>NUCLEOTIDE SEQUENCE [LARGE SCALE GENOMIC DNA]</scope>
    <source>
        <strain evidence="3">CGMCC 4.578</strain>
    </source>
</reference>
<feature type="compositionally biased region" description="Pro residues" evidence="1">
    <location>
        <begin position="253"/>
        <end position="263"/>
    </location>
</feature>
<keyword evidence="3" id="KW-1185">Reference proteome</keyword>
<dbReference type="SUPFAM" id="SSF46689">
    <property type="entry name" value="Homeodomain-like"/>
    <property type="match status" value="1"/>
</dbReference>
<dbReference type="InterPro" id="IPR009057">
    <property type="entry name" value="Homeodomain-like_sf"/>
</dbReference>